<dbReference type="Proteomes" id="UP000261174">
    <property type="component" value="Unassembled WGS sequence"/>
</dbReference>
<dbReference type="Gene3D" id="2.180.10.10">
    <property type="entry name" value="RHS repeat-associated core"/>
    <property type="match status" value="2"/>
</dbReference>
<dbReference type="InterPro" id="IPR022385">
    <property type="entry name" value="Rhs_assc_core"/>
</dbReference>
<gene>
    <name evidence="1" type="ORF">DXN04_01440</name>
</gene>
<evidence type="ECO:0000313" key="2">
    <source>
        <dbReference type="Proteomes" id="UP000261174"/>
    </source>
</evidence>
<reference evidence="1 2" key="1">
    <citation type="submission" date="2018-08" db="EMBL/GenBank/DDBJ databases">
        <title>Chitinophaga sp. K20C18050901, a novel bacterium isolated from forest soil.</title>
        <authorList>
            <person name="Wang C."/>
        </authorList>
    </citation>
    <scope>NUCLEOTIDE SEQUENCE [LARGE SCALE GENOMIC DNA]</scope>
    <source>
        <strain evidence="1 2">K20C18050901</strain>
    </source>
</reference>
<comment type="caution">
    <text evidence="1">The sequence shown here is derived from an EMBL/GenBank/DDBJ whole genome shotgun (WGS) entry which is preliminary data.</text>
</comment>
<dbReference type="AlphaFoldDB" id="A0A3E1PA53"/>
<dbReference type="OrthoDB" id="976756at2"/>
<organism evidence="1 2">
    <name type="scientific">Chitinophaga silvisoli</name>
    <dbReference type="NCBI Taxonomy" id="2291814"/>
    <lineage>
        <taxon>Bacteria</taxon>
        <taxon>Pseudomonadati</taxon>
        <taxon>Bacteroidota</taxon>
        <taxon>Chitinophagia</taxon>
        <taxon>Chitinophagales</taxon>
        <taxon>Chitinophagaceae</taxon>
        <taxon>Chitinophaga</taxon>
    </lineage>
</organism>
<accession>A0A3E1PA53</accession>
<name>A0A3E1PA53_9BACT</name>
<dbReference type="PANTHER" id="PTHR32305:SF15">
    <property type="entry name" value="PROTEIN RHSA-RELATED"/>
    <property type="match status" value="1"/>
</dbReference>
<sequence length="1104" mass="119018">MTAIYKANTTRQALQAGMNAATSGSQSITYSFPVQADLVLNSYDGTTTSYIASNSITILPEFESTNGMTITAEITTGNTGTTTVTAANALPSISGSSLTPLTYAYYDNYSYTGAFGYVAADIAKPQAGSNSYSEALPSVASSLTQGMATGAKVRVLGTDQWLTATTYYDDKGRTIQTIGDNHSGGKDVSTSLYDFNGKVLSTYLRHSNSRSSLTPQTTLLTMNTYDAAGRLLSITKRLNDNTTQDQTLAASTYDELGQLQRKRLNVTGTSTQLDTITYTYNIRGWLQGINKAYVNATGTTNYFGEELSYDYGFTRNQYNGNIAGAKWKGANDGIARAFGYSYDLNNRLTGADFTQNSAGAWANSTVDFSVANLTYDANGNIGSMKQQGLVGTTISAIDRLKYTYQSGSNKLLSVTDSSNTVSAKLGDFNDGANAAMVNDYAYDANGNLTSDLNKGITSISYNFLARPEKISIKTKGTITYQYDAVGTKLKKTVVDSTVSPVKTTVNDYIGGFLYQQDTLQYIAHEEGRIRPVYDSGKATTYTYDYFEKDHLGNIRVVLGTQRDTAVYTATMETAVSAKENALFSNIDNTRTAISGITSGYPADATTSPNNYVAKLSATGQKIGPSLVLRVMAGDTIQIYTTAAYNSTAANTSNSTAQQIAAAVLQAFTGNAVSDGIHAGIGAGSPIQTQFTDATYNTLKNSDAGNNASGKPKAYLNYVMFDDQFNMVSGNSGIRQPQDGPGVINKLNVAAMRVEKTGFIYIYTLNESNEPVYFDNLTVLHTKGALLEETHYYPYGLTMEGISAKAVNSLENKFGYNGKEKQNKEFGDASGLEWYDYGARMYDQQVGRWFEMDPLSDSLRRFSPYNYALDNPVRFIDPDGRAAGPASDFYDKAGLFTKHVEDGSNAMYQQTGAKEGKTYVFVGFDESQKGNNVVNLTTVIQETQKLNLDNPSLVPRDGNTYCNYATQNVLKAVESATDNSDGLLMTGMANDMTQKFANSSLLTSTDEAGAVEAGSKDRLALYSYDAGAGKHGHVGTFSVGENVAKGETANVGKTNGFLPISGSTGVFRSEKTHSAANFHILNSTVTAKKSVNYVPVYNFNSLDKE</sequence>
<keyword evidence="2" id="KW-1185">Reference proteome</keyword>
<dbReference type="NCBIfam" id="TIGR03696">
    <property type="entry name" value="Rhs_assc_core"/>
    <property type="match status" value="1"/>
</dbReference>
<evidence type="ECO:0000313" key="1">
    <source>
        <dbReference type="EMBL" id="RFM37072.1"/>
    </source>
</evidence>
<proteinExistence type="predicted"/>
<dbReference type="InterPro" id="IPR050708">
    <property type="entry name" value="T6SS_VgrG/RHS"/>
</dbReference>
<dbReference type="EMBL" id="QTJV01000001">
    <property type="protein sequence ID" value="RFM37072.1"/>
    <property type="molecule type" value="Genomic_DNA"/>
</dbReference>
<dbReference type="PANTHER" id="PTHR32305">
    <property type="match status" value="1"/>
</dbReference>
<protein>
    <submittedName>
        <fullName evidence="1">RHS repeat-associated core domain-containing protein</fullName>
    </submittedName>
</protein>